<reference evidence="2" key="1">
    <citation type="journal article" date="2015" name="Nature">
        <title>Complex archaea that bridge the gap between prokaryotes and eukaryotes.</title>
        <authorList>
            <person name="Spang A."/>
            <person name="Saw J.H."/>
            <person name="Jorgensen S.L."/>
            <person name="Zaremba-Niedzwiedzka K."/>
            <person name="Martijn J."/>
            <person name="Lind A.E."/>
            <person name="van Eijk R."/>
            <person name="Schleper C."/>
            <person name="Guy L."/>
            <person name="Ettema T.J."/>
        </authorList>
    </citation>
    <scope>NUCLEOTIDE SEQUENCE</scope>
</reference>
<dbReference type="AlphaFoldDB" id="A0A0F8Y6R1"/>
<evidence type="ECO:0000256" key="1">
    <source>
        <dbReference type="SAM" id="MobiDB-lite"/>
    </source>
</evidence>
<comment type="caution">
    <text evidence="2">The sequence shown here is derived from an EMBL/GenBank/DDBJ whole genome shotgun (WGS) entry which is preliminary data.</text>
</comment>
<accession>A0A0F8Y6R1</accession>
<dbReference type="EMBL" id="LAZR01058701">
    <property type="protein sequence ID" value="KKK69330.1"/>
    <property type="molecule type" value="Genomic_DNA"/>
</dbReference>
<feature type="compositionally biased region" description="Basic residues" evidence="1">
    <location>
        <begin position="1"/>
        <end position="11"/>
    </location>
</feature>
<evidence type="ECO:0000313" key="2">
    <source>
        <dbReference type="EMBL" id="KKK69330.1"/>
    </source>
</evidence>
<gene>
    <name evidence="2" type="ORF">LCGC14_2935150</name>
</gene>
<sequence>MARKTLGRKRRVGNEPSVGSRRTPLTGRGATLVFLPINQRY</sequence>
<organism evidence="2">
    <name type="scientific">marine sediment metagenome</name>
    <dbReference type="NCBI Taxonomy" id="412755"/>
    <lineage>
        <taxon>unclassified sequences</taxon>
        <taxon>metagenomes</taxon>
        <taxon>ecological metagenomes</taxon>
    </lineage>
</organism>
<feature type="non-terminal residue" evidence="2">
    <location>
        <position position="41"/>
    </location>
</feature>
<feature type="region of interest" description="Disordered" evidence="1">
    <location>
        <begin position="1"/>
        <end position="27"/>
    </location>
</feature>
<protein>
    <submittedName>
        <fullName evidence="2">Uncharacterized protein</fullName>
    </submittedName>
</protein>
<proteinExistence type="predicted"/>
<name>A0A0F8Y6R1_9ZZZZ</name>